<dbReference type="Gene3D" id="1.25.40.10">
    <property type="entry name" value="Tetratricopeptide repeat domain"/>
    <property type="match status" value="3"/>
</dbReference>
<comment type="similarity">
    <text evidence="1">Belongs to the AfsR/DnrI/RedD regulatory family.</text>
</comment>
<dbReference type="Pfam" id="PF13424">
    <property type="entry name" value="TPR_12"/>
    <property type="match status" value="1"/>
</dbReference>
<gene>
    <name evidence="8" type="ORF">ACFSJD_09085</name>
</gene>
<dbReference type="InterPro" id="IPR011990">
    <property type="entry name" value="TPR-like_helical_dom_sf"/>
</dbReference>
<dbReference type="PROSITE" id="PS50005">
    <property type="entry name" value="TPR"/>
    <property type="match status" value="1"/>
</dbReference>
<dbReference type="InterPro" id="IPR019734">
    <property type="entry name" value="TPR_rpt"/>
</dbReference>
<accession>A0ABW4EUH2</accession>
<dbReference type="SUPFAM" id="SSF46894">
    <property type="entry name" value="C-terminal effector domain of the bipartite response regulators"/>
    <property type="match status" value="1"/>
</dbReference>
<keyword evidence="9" id="KW-1185">Reference proteome</keyword>
<dbReference type="Gene3D" id="1.10.10.10">
    <property type="entry name" value="Winged helix-like DNA-binding domain superfamily/Winged helix DNA-binding domain"/>
    <property type="match status" value="1"/>
</dbReference>
<proteinExistence type="inferred from homology"/>
<dbReference type="PROSITE" id="PS51755">
    <property type="entry name" value="OMPR_PHOB"/>
    <property type="match status" value="1"/>
</dbReference>
<evidence type="ECO:0000313" key="8">
    <source>
        <dbReference type="EMBL" id="MFD1517640.1"/>
    </source>
</evidence>
<dbReference type="InterPro" id="IPR051677">
    <property type="entry name" value="AfsR-DnrI-RedD_regulator"/>
</dbReference>
<dbReference type="InterPro" id="IPR002182">
    <property type="entry name" value="NB-ARC"/>
</dbReference>
<dbReference type="PROSITE" id="PS50293">
    <property type="entry name" value="TPR_REGION"/>
    <property type="match status" value="1"/>
</dbReference>
<protein>
    <submittedName>
        <fullName evidence="8">BTAD domain-containing putative transcriptional regulator</fullName>
    </submittedName>
</protein>
<evidence type="ECO:0000313" key="9">
    <source>
        <dbReference type="Proteomes" id="UP001597114"/>
    </source>
</evidence>
<evidence type="ECO:0000256" key="2">
    <source>
        <dbReference type="ARBA" id="ARBA00023015"/>
    </source>
</evidence>
<feature type="repeat" description="TPR" evidence="5">
    <location>
        <begin position="844"/>
        <end position="877"/>
    </location>
</feature>
<evidence type="ECO:0000256" key="4">
    <source>
        <dbReference type="ARBA" id="ARBA00023163"/>
    </source>
</evidence>
<evidence type="ECO:0000256" key="3">
    <source>
        <dbReference type="ARBA" id="ARBA00023125"/>
    </source>
</evidence>
<dbReference type="InterPro" id="IPR027417">
    <property type="entry name" value="P-loop_NTPase"/>
</dbReference>
<dbReference type="SUPFAM" id="SSF52540">
    <property type="entry name" value="P-loop containing nucleoside triphosphate hydrolases"/>
    <property type="match status" value="1"/>
</dbReference>
<comment type="caution">
    <text evidence="8">The sequence shown here is derived from an EMBL/GenBank/DDBJ whole genome shotgun (WGS) entry which is preliminary data.</text>
</comment>
<dbReference type="Proteomes" id="UP001597114">
    <property type="component" value="Unassembled WGS sequence"/>
</dbReference>
<name>A0ABW4EUH2_9PSEU</name>
<dbReference type="PANTHER" id="PTHR35807:SF1">
    <property type="entry name" value="TRANSCRIPTIONAL REGULATOR REDD"/>
    <property type="match status" value="1"/>
</dbReference>
<dbReference type="InterPro" id="IPR001867">
    <property type="entry name" value="OmpR/PhoB-type_DNA-bd"/>
</dbReference>
<dbReference type="InterPro" id="IPR016032">
    <property type="entry name" value="Sig_transdc_resp-reg_C-effctor"/>
</dbReference>
<dbReference type="CDD" id="cd15831">
    <property type="entry name" value="BTAD"/>
    <property type="match status" value="1"/>
</dbReference>
<sequence>MESELGFALLGPVRAWRGGSELPLGTPQQRATLALLLLQDGTPTTMGEIADALWGETLPAQPSATIRTYFHRIRRLLATDERDRVITVDGGGYRIEVDRLAVDVGRFCEQVTRADIALEAGLQQDAVEHLRTALSLHQGTPLAGLPGAFVQVERARLSRLRWAALESMCRLEIDRGGHARIVDQLQAAVVCEPLREPLHELLILALYRCDRQAEAFLAYENARRVLREELGTDPGPRLRRLHHRMLSSDPGLRAPHQVLAPPARPAQLPTNLPVFVGRETALAAAGAALPTHRAAPEQTTVIVISGMAGVGKTAFALHWAHEITDRFPDGQLYVNLRGFDAEGVQVGPQETILGFLHALGVHPQRIPPTPDAQSALYRSLLLDRRCLIVLDNARDSAHVLPLLPGRSQSLVLITSRTTLDGLVATTAARTITLDLLDHHTARELLARRLGTERVDAEPDATNALINHCARLPLALSIVAARITAQPPTFPLAHAATQLFGTHHTLDAFAGTDSTPDIRAVLTSSYALLTPGAARLFRLLALHPGSETTATAAASAAAVPVHTAGTLLRELAHAHLVTETSPGRFGRHDLLRAYASERITETEPRAERDTAFHRLATHYLQTADRGARLVSAHQDEPPPLAPGRDVTPETLADAEQAIRWFDTERPTTLPLLERMAAHGLHSHAWRFAWALRNCHDRQGHWHELAAAHRIAARSAAEISDTTGLAYALRGLARADTRLGRYDAAQSRLDRALALFEGLGDVCAIAYTLRQYAWLSDRRDDPETALAHATRARHLFRTITCTPGEAAATNAMGWYLVLLGKSDNAVGLCRDALELLRSTGERFGQANAWESLGMAYHQLARFDEALASYRRAAEIYREFRAHDNEVETLIRLRGSHLALSQRVEADDVLRRVASIRQNLGLPSIGLP</sequence>
<keyword evidence="4" id="KW-0804">Transcription</keyword>
<feature type="domain" description="OmpR/PhoB-type" evidence="7">
    <location>
        <begin position="1"/>
        <end position="97"/>
    </location>
</feature>
<dbReference type="RefSeq" id="WP_344721282.1">
    <property type="nucleotide sequence ID" value="NZ_BAAAUS010000007.1"/>
</dbReference>
<dbReference type="Gene3D" id="3.40.50.300">
    <property type="entry name" value="P-loop containing nucleotide triphosphate hydrolases"/>
    <property type="match status" value="1"/>
</dbReference>
<dbReference type="InterPro" id="IPR036388">
    <property type="entry name" value="WH-like_DNA-bd_sf"/>
</dbReference>
<dbReference type="SMART" id="SM00862">
    <property type="entry name" value="Trans_reg_C"/>
    <property type="match status" value="1"/>
</dbReference>
<evidence type="ECO:0000259" key="7">
    <source>
        <dbReference type="PROSITE" id="PS51755"/>
    </source>
</evidence>
<dbReference type="EMBL" id="JBHUCO010000009">
    <property type="protein sequence ID" value="MFD1517640.1"/>
    <property type="molecule type" value="Genomic_DNA"/>
</dbReference>
<dbReference type="SMART" id="SM00028">
    <property type="entry name" value="TPR"/>
    <property type="match status" value="4"/>
</dbReference>
<dbReference type="Pfam" id="PF00931">
    <property type="entry name" value="NB-ARC"/>
    <property type="match status" value="1"/>
</dbReference>
<keyword evidence="3 6" id="KW-0238">DNA-binding</keyword>
<dbReference type="PRINTS" id="PR00364">
    <property type="entry name" value="DISEASERSIST"/>
</dbReference>
<organism evidence="8 9">
    <name type="scientific">Pseudonocardia yunnanensis</name>
    <dbReference type="NCBI Taxonomy" id="58107"/>
    <lineage>
        <taxon>Bacteria</taxon>
        <taxon>Bacillati</taxon>
        <taxon>Actinomycetota</taxon>
        <taxon>Actinomycetes</taxon>
        <taxon>Pseudonocardiales</taxon>
        <taxon>Pseudonocardiaceae</taxon>
        <taxon>Pseudonocardia</taxon>
    </lineage>
</organism>
<dbReference type="Pfam" id="PF03704">
    <property type="entry name" value="BTAD"/>
    <property type="match status" value="1"/>
</dbReference>
<evidence type="ECO:0000256" key="5">
    <source>
        <dbReference type="PROSITE-ProRule" id="PRU00339"/>
    </source>
</evidence>
<keyword evidence="5" id="KW-0802">TPR repeat</keyword>
<dbReference type="SMART" id="SM01043">
    <property type="entry name" value="BTAD"/>
    <property type="match status" value="1"/>
</dbReference>
<evidence type="ECO:0000256" key="6">
    <source>
        <dbReference type="PROSITE-ProRule" id="PRU01091"/>
    </source>
</evidence>
<dbReference type="PANTHER" id="PTHR35807">
    <property type="entry name" value="TRANSCRIPTIONAL REGULATOR REDD-RELATED"/>
    <property type="match status" value="1"/>
</dbReference>
<keyword evidence="2" id="KW-0805">Transcription regulation</keyword>
<feature type="DNA-binding region" description="OmpR/PhoB-type" evidence="6">
    <location>
        <begin position="1"/>
        <end position="97"/>
    </location>
</feature>
<reference evidence="9" key="1">
    <citation type="journal article" date="2019" name="Int. J. Syst. Evol. Microbiol.">
        <title>The Global Catalogue of Microorganisms (GCM) 10K type strain sequencing project: providing services to taxonomists for standard genome sequencing and annotation.</title>
        <authorList>
            <consortium name="The Broad Institute Genomics Platform"/>
            <consortium name="The Broad Institute Genome Sequencing Center for Infectious Disease"/>
            <person name="Wu L."/>
            <person name="Ma J."/>
        </authorList>
    </citation>
    <scope>NUCLEOTIDE SEQUENCE [LARGE SCALE GENOMIC DNA]</scope>
    <source>
        <strain evidence="9">CCM 7043</strain>
    </source>
</reference>
<evidence type="ECO:0000256" key="1">
    <source>
        <dbReference type="ARBA" id="ARBA00005820"/>
    </source>
</evidence>
<dbReference type="SUPFAM" id="SSF48452">
    <property type="entry name" value="TPR-like"/>
    <property type="match status" value="2"/>
</dbReference>
<dbReference type="Pfam" id="PF00486">
    <property type="entry name" value="Trans_reg_C"/>
    <property type="match status" value="1"/>
</dbReference>
<dbReference type="InterPro" id="IPR005158">
    <property type="entry name" value="BTAD"/>
</dbReference>